<evidence type="ECO:0000256" key="2">
    <source>
        <dbReference type="ARBA" id="ARBA00022801"/>
    </source>
</evidence>
<protein>
    <submittedName>
        <fullName evidence="5">NUDIX hydrolase</fullName>
    </submittedName>
</protein>
<dbReference type="Pfam" id="PF00293">
    <property type="entry name" value="NUDIX"/>
    <property type="match status" value="1"/>
</dbReference>
<dbReference type="SUPFAM" id="SSF46785">
    <property type="entry name" value="Winged helix' DNA-binding domain"/>
    <property type="match status" value="1"/>
</dbReference>
<evidence type="ECO:0000313" key="5">
    <source>
        <dbReference type="EMBL" id="UQN28581.1"/>
    </source>
</evidence>
<proteinExistence type="inferred from homology"/>
<dbReference type="InterPro" id="IPR036390">
    <property type="entry name" value="WH_DNA-bd_sf"/>
</dbReference>
<dbReference type="InterPro" id="IPR000086">
    <property type="entry name" value="NUDIX_hydrolase_dom"/>
</dbReference>
<dbReference type="PANTHER" id="PTHR43736:SF4">
    <property type="entry name" value="SLR1690 PROTEIN"/>
    <property type="match status" value="1"/>
</dbReference>
<dbReference type="Proteomes" id="UP001055868">
    <property type="component" value="Chromosome"/>
</dbReference>
<dbReference type="RefSeq" id="WP_249477710.1">
    <property type="nucleotide sequence ID" value="NZ_CP097218.1"/>
</dbReference>
<dbReference type="PANTHER" id="PTHR43736">
    <property type="entry name" value="ADP-RIBOSE PYROPHOSPHATASE"/>
    <property type="match status" value="1"/>
</dbReference>
<dbReference type="PROSITE" id="PS00893">
    <property type="entry name" value="NUDIX_BOX"/>
    <property type="match status" value="1"/>
</dbReference>
<organism evidence="5 6">
    <name type="scientific">Brachybacterium kimchii</name>
    <dbReference type="NCBI Taxonomy" id="2942909"/>
    <lineage>
        <taxon>Bacteria</taxon>
        <taxon>Bacillati</taxon>
        <taxon>Actinomycetota</taxon>
        <taxon>Actinomycetes</taxon>
        <taxon>Micrococcales</taxon>
        <taxon>Dermabacteraceae</taxon>
        <taxon>Brachybacterium</taxon>
    </lineage>
</organism>
<evidence type="ECO:0000256" key="3">
    <source>
        <dbReference type="RuleBase" id="RU003476"/>
    </source>
</evidence>
<dbReference type="PRINTS" id="PR00502">
    <property type="entry name" value="NUDIXFAMILY"/>
</dbReference>
<dbReference type="InterPro" id="IPR020084">
    <property type="entry name" value="NUDIX_hydrolase_CS"/>
</dbReference>
<evidence type="ECO:0000313" key="6">
    <source>
        <dbReference type="Proteomes" id="UP001055868"/>
    </source>
</evidence>
<comment type="similarity">
    <text evidence="1 3">Belongs to the Nudix hydrolase family.</text>
</comment>
<dbReference type="InterPro" id="IPR036388">
    <property type="entry name" value="WH-like_DNA-bd_sf"/>
</dbReference>
<dbReference type="PROSITE" id="PS51462">
    <property type="entry name" value="NUDIX"/>
    <property type="match status" value="1"/>
</dbReference>
<evidence type="ECO:0000256" key="1">
    <source>
        <dbReference type="ARBA" id="ARBA00005582"/>
    </source>
</evidence>
<sequence length="256" mass="27719">MPGNTAPAGYDASKHPPFAVTVDLAVFTIRSGALSVLLVRRGADPYEGSWALPGGFIEPDEDAATAAARELVEETGMDTAGYHLEQLRTYSAPDRDPRMRVVSVAHLAFAPDLPDPTAGDDAAFARWWGVEEILEDPDAPQLAFDHREILTDALERVRAKVEYTTLATQFLSEPFTLAELRSVYGAVWGALPDRGTFIRKVLSTDGFVVPDDRSVDGTPTGSPHPALYTRGEATALQPALLRPRAGDEVWEGFGEV</sequence>
<dbReference type="InterPro" id="IPR015797">
    <property type="entry name" value="NUDIX_hydrolase-like_dom_sf"/>
</dbReference>
<gene>
    <name evidence="5" type="ORF">M4486_13190</name>
</gene>
<name>A0ABY4N208_9MICO</name>
<keyword evidence="2 3" id="KW-0378">Hydrolase</keyword>
<dbReference type="InterPro" id="IPR020476">
    <property type="entry name" value="Nudix_hydrolase"/>
</dbReference>
<accession>A0ABY4N208</accession>
<feature type="domain" description="Nudix hydrolase" evidence="4">
    <location>
        <begin position="13"/>
        <end position="150"/>
    </location>
</feature>
<dbReference type="EMBL" id="CP097218">
    <property type="protein sequence ID" value="UQN28581.1"/>
    <property type="molecule type" value="Genomic_DNA"/>
</dbReference>
<dbReference type="Gene3D" id="3.90.79.10">
    <property type="entry name" value="Nucleoside Triphosphate Pyrophosphohydrolase"/>
    <property type="match status" value="1"/>
</dbReference>
<dbReference type="Gene3D" id="1.10.10.10">
    <property type="entry name" value="Winged helix-like DNA-binding domain superfamily/Winged helix DNA-binding domain"/>
    <property type="match status" value="1"/>
</dbReference>
<dbReference type="GO" id="GO:0016787">
    <property type="term" value="F:hydrolase activity"/>
    <property type="evidence" value="ECO:0007669"/>
    <property type="project" value="UniProtKB-KW"/>
</dbReference>
<dbReference type="SUPFAM" id="SSF55811">
    <property type="entry name" value="Nudix"/>
    <property type="match status" value="1"/>
</dbReference>
<reference evidence="5" key="1">
    <citation type="submission" date="2022-05" db="EMBL/GenBank/DDBJ databases">
        <title>Genomic analysis of Brachybacterium sp. CBA3104.</title>
        <authorList>
            <person name="Roh S.W."/>
            <person name="Kim Y.B."/>
            <person name="Kim Y."/>
        </authorList>
    </citation>
    <scope>NUCLEOTIDE SEQUENCE</scope>
    <source>
        <strain evidence="5">CBA3104</strain>
    </source>
</reference>
<keyword evidence="6" id="KW-1185">Reference proteome</keyword>
<evidence type="ECO:0000259" key="4">
    <source>
        <dbReference type="PROSITE" id="PS51462"/>
    </source>
</evidence>
<dbReference type="CDD" id="cd18873">
    <property type="entry name" value="NUDIX_NadM_like"/>
    <property type="match status" value="1"/>
</dbReference>